<dbReference type="InterPro" id="IPR024083">
    <property type="entry name" value="Fumarase/histidase_N"/>
</dbReference>
<keyword evidence="2" id="KW-0472">Membrane</keyword>
<dbReference type="WBParaSite" id="ASIM_0000608501-mRNA-1">
    <property type="protein sequence ID" value="ASIM_0000608501-mRNA-1"/>
    <property type="gene ID" value="ASIM_0000608501"/>
</dbReference>
<reference evidence="3 4" key="2">
    <citation type="submission" date="2018-11" db="EMBL/GenBank/DDBJ databases">
        <authorList>
            <consortium name="Pathogen Informatics"/>
        </authorList>
    </citation>
    <scope>NUCLEOTIDE SEQUENCE [LARGE SCALE GENOMIC DNA]</scope>
</reference>
<gene>
    <name evidence="3" type="ORF">ASIM_LOCUS5870</name>
</gene>
<sequence length="151" mass="16755">MLLALRINVLAKGYSGISLQNLHKLIAAFNAYCVSYVPEKGSVGASGDLCPLAHLALGLIGEGKMWSPSTGWDDASVVLKKNNLEVNFFNFLNFRSFSKKFISGCNISSVGARVRVGGAFVRRQYLCCSAIFIISFLLYYLLFLYIIKYYI</sequence>
<organism evidence="5">
    <name type="scientific">Anisakis simplex</name>
    <name type="common">Herring worm</name>
    <dbReference type="NCBI Taxonomy" id="6269"/>
    <lineage>
        <taxon>Eukaryota</taxon>
        <taxon>Metazoa</taxon>
        <taxon>Ecdysozoa</taxon>
        <taxon>Nematoda</taxon>
        <taxon>Chromadorea</taxon>
        <taxon>Rhabditida</taxon>
        <taxon>Spirurina</taxon>
        <taxon>Ascaridomorpha</taxon>
        <taxon>Ascaridoidea</taxon>
        <taxon>Anisakidae</taxon>
        <taxon>Anisakis</taxon>
        <taxon>Anisakis simplex complex</taxon>
    </lineage>
</organism>
<reference evidence="5" key="1">
    <citation type="submission" date="2017-02" db="UniProtKB">
        <authorList>
            <consortium name="WormBaseParasite"/>
        </authorList>
    </citation>
    <scope>IDENTIFICATION</scope>
</reference>
<evidence type="ECO:0000313" key="3">
    <source>
        <dbReference type="EMBL" id="VDK26195.1"/>
    </source>
</evidence>
<dbReference type="AlphaFoldDB" id="A0A0M3JEN9"/>
<dbReference type="Gene3D" id="1.10.275.10">
    <property type="entry name" value="Fumarase/aspartase (N-terminal domain)"/>
    <property type="match status" value="1"/>
</dbReference>
<dbReference type="OrthoDB" id="5852559at2759"/>
<proteinExistence type="inferred from homology"/>
<dbReference type="InterPro" id="IPR001106">
    <property type="entry name" value="Aromatic_Lyase"/>
</dbReference>
<dbReference type="EMBL" id="UYRR01012041">
    <property type="protein sequence ID" value="VDK26195.1"/>
    <property type="molecule type" value="Genomic_DNA"/>
</dbReference>
<keyword evidence="2" id="KW-1133">Transmembrane helix</keyword>
<dbReference type="InterPro" id="IPR022313">
    <property type="entry name" value="Phe/His_NH3-lyase_AS"/>
</dbReference>
<dbReference type="Pfam" id="PF00221">
    <property type="entry name" value="Lyase_aromatic"/>
    <property type="match status" value="1"/>
</dbReference>
<dbReference type="Proteomes" id="UP000267096">
    <property type="component" value="Unassembled WGS sequence"/>
</dbReference>
<evidence type="ECO:0000256" key="1">
    <source>
        <dbReference type="ARBA" id="ARBA00007238"/>
    </source>
</evidence>
<dbReference type="PANTHER" id="PTHR10362">
    <property type="entry name" value="HISTIDINE AMMONIA-LYASE"/>
    <property type="match status" value="1"/>
</dbReference>
<dbReference type="PROSITE" id="PS00488">
    <property type="entry name" value="PAL_HISTIDASE"/>
    <property type="match status" value="1"/>
</dbReference>
<dbReference type="InterPro" id="IPR008948">
    <property type="entry name" value="L-Aspartase-like"/>
</dbReference>
<protein>
    <submittedName>
        <fullName evidence="5">Probable histidine ammonia-lyase (inferred by orthology to a C. elegans protein)</fullName>
    </submittedName>
</protein>
<keyword evidence="2" id="KW-0812">Transmembrane</keyword>
<evidence type="ECO:0000313" key="5">
    <source>
        <dbReference type="WBParaSite" id="ASIM_0000608501-mRNA-1"/>
    </source>
</evidence>
<evidence type="ECO:0000313" key="4">
    <source>
        <dbReference type="Proteomes" id="UP000267096"/>
    </source>
</evidence>
<evidence type="ECO:0000256" key="2">
    <source>
        <dbReference type="SAM" id="Phobius"/>
    </source>
</evidence>
<dbReference type="SUPFAM" id="SSF48557">
    <property type="entry name" value="L-aspartase-like"/>
    <property type="match status" value="1"/>
</dbReference>
<keyword evidence="4" id="KW-1185">Reference proteome</keyword>
<accession>A0A0M3JEN9</accession>
<comment type="similarity">
    <text evidence="1">Belongs to the PAL/histidase family.</text>
</comment>
<dbReference type="GO" id="GO:0016841">
    <property type="term" value="F:ammonia-lyase activity"/>
    <property type="evidence" value="ECO:0007669"/>
    <property type="project" value="InterPro"/>
</dbReference>
<feature type="transmembrane region" description="Helical" evidence="2">
    <location>
        <begin position="125"/>
        <end position="147"/>
    </location>
</feature>
<name>A0A0M3JEN9_ANISI</name>